<dbReference type="RefSeq" id="WP_160604106.1">
    <property type="nucleotide sequence ID" value="NZ_WTYX01000001.1"/>
</dbReference>
<comment type="caution">
    <text evidence="2">The sequence shown here is derived from an EMBL/GenBank/DDBJ whole genome shotgun (WGS) entry which is preliminary data.</text>
</comment>
<keyword evidence="3" id="KW-1185">Reference proteome</keyword>
<evidence type="ECO:0000259" key="1">
    <source>
        <dbReference type="Pfam" id="PF07238"/>
    </source>
</evidence>
<evidence type="ECO:0000313" key="3">
    <source>
        <dbReference type="Proteomes" id="UP000442714"/>
    </source>
</evidence>
<feature type="domain" description="PilZ" evidence="1">
    <location>
        <begin position="135"/>
        <end position="213"/>
    </location>
</feature>
<dbReference type="OrthoDB" id="7407798at2"/>
<dbReference type="GO" id="GO:0035438">
    <property type="term" value="F:cyclic-di-GMP binding"/>
    <property type="evidence" value="ECO:0007669"/>
    <property type="project" value="InterPro"/>
</dbReference>
<organism evidence="2 3">
    <name type="scientific">Pontixanthobacter aquaemixtae</name>
    <dbReference type="NCBI Taxonomy" id="1958940"/>
    <lineage>
        <taxon>Bacteria</taxon>
        <taxon>Pseudomonadati</taxon>
        <taxon>Pseudomonadota</taxon>
        <taxon>Alphaproteobacteria</taxon>
        <taxon>Sphingomonadales</taxon>
        <taxon>Erythrobacteraceae</taxon>
        <taxon>Pontixanthobacter</taxon>
    </lineage>
</organism>
<dbReference type="SUPFAM" id="SSF141371">
    <property type="entry name" value="PilZ domain-like"/>
    <property type="match status" value="2"/>
</dbReference>
<reference evidence="2 3" key="1">
    <citation type="submission" date="2019-12" db="EMBL/GenBank/DDBJ databases">
        <title>Genomic-based taxomic classification of the family Erythrobacteraceae.</title>
        <authorList>
            <person name="Xu L."/>
        </authorList>
    </citation>
    <scope>NUCLEOTIDE SEQUENCE [LARGE SCALE GENOMIC DNA]</scope>
    <source>
        <strain evidence="2 3">KCTC 52763</strain>
    </source>
</reference>
<dbReference type="EMBL" id="WTYX01000001">
    <property type="protein sequence ID" value="MXO90657.1"/>
    <property type="molecule type" value="Genomic_DNA"/>
</dbReference>
<dbReference type="InterPro" id="IPR009875">
    <property type="entry name" value="PilZ_domain"/>
</dbReference>
<proteinExistence type="predicted"/>
<evidence type="ECO:0000313" key="2">
    <source>
        <dbReference type="EMBL" id="MXO90657.1"/>
    </source>
</evidence>
<dbReference type="Proteomes" id="UP000442714">
    <property type="component" value="Unassembled WGS sequence"/>
</dbReference>
<gene>
    <name evidence="2" type="ORF">GRI41_07480</name>
</gene>
<feature type="domain" description="PilZ" evidence="1">
    <location>
        <begin position="46"/>
        <end position="120"/>
    </location>
</feature>
<accession>A0A844ZV63</accession>
<dbReference type="Pfam" id="PF07238">
    <property type="entry name" value="PilZ"/>
    <property type="match status" value="2"/>
</dbReference>
<sequence>MLLNEKTLSSTSAFMNGCGEMSAVSDAAFLGPCPEFGENQIFYNQERRAEERVVGVFRLCCLEIAGGNYLGVVRNISTSGAQIQTDLDLSIGDEVAYHWDGIEPVKAHVVWTRSGLIGIQHRSAFSGFERAQPTRAVRVACELDAKLWINGIEKPFSVKNISVTGLGGSCDEILSKGDLLTVSVARRIIDSATVRWCNSGRFGIEFRTPLALQKAMDILARDRARREQA</sequence>
<protein>
    <recommendedName>
        <fullName evidence="1">PilZ domain-containing protein</fullName>
    </recommendedName>
</protein>
<dbReference type="AlphaFoldDB" id="A0A844ZV63"/>
<name>A0A844ZV63_9SPHN</name>